<accession>A0ABM2YX74</accession>
<dbReference type="PROSITE" id="PS50158">
    <property type="entry name" value="ZF_CCHC"/>
    <property type="match status" value="1"/>
</dbReference>
<proteinExistence type="predicted"/>
<feature type="region of interest" description="Disordered" evidence="2">
    <location>
        <begin position="129"/>
        <end position="162"/>
    </location>
</feature>
<dbReference type="Pfam" id="PF03732">
    <property type="entry name" value="Retrotrans_gag"/>
    <property type="match status" value="1"/>
</dbReference>
<dbReference type="InterPro" id="IPR001878">
    <property type="entry name" value="Znf_CCHC"/>
</dbReference>
<feature type="compositionally biased region" description="Basic and acidic residues" evidence="2">
    <location>
        <begin position="129"/>
        <end position="150"/>
    </location>
</feature>
<dbReference type="Pfam" id="PF00098">
    <property type="entry name" value="zf-CCHC"/>
    <property type="match status" value="1"/>
</dbReference>
<gene>
    <name evidence="5" type="primary">LOC121207981</name>
</gene>
<evidence type="ECO:0000256" key="1">
    <source>
        <dbReference type="PROSITE-ProRule" id="PRU00047"/>
    </source>
</evidence>
<name>A0ABM2YX74_GOSHI</name>
<evidence type="ECO:0000256" key="2">
    <source>
        <dbReference type="SAM" id="MobiDB-lite"/>
    </source>
</evidence>
<keyword evidence="1" id="KW-0862">Zinc</keyword>
<protein>
    <recommendedName>
        <fullName evidence="3">CCHC-type domain-containing protein</fullName>
    </recommendedName>
</protein>
<dbReference type="Gene3D" id="4.10.60.10">
    <property type="entry name" value="Zinc finger, CCHC-type"/>
    <property type="match status" value="1"/>
</dbReference>
<dbReference type="GeneID" id="121207981"/>
<dbReference type="PANTHER" id="PTHR34482">
    <property type="entry name" value="DNA DAMAGE-INDUCIBLE PROTEIN 1-LIKE"/>
    <property type="match status" value="1"/>
</dbReference>
<evidence type="ECO:0000313" key="4">
    <source>
        <dbReference type="Proteomes" id="UP000818029"/>
    </source>
</evidence>
<dbReference type="InterPro" id="IPR005162">
    <property type="entry name" value="Retrotrans_gag_dom"/>
</dbReference>
<dbReference type="RefSeq" id="XP_040934455.1">
    <property type="nucleotide sequence ID" value="XM_041078521.1"/>
</dbReference>
<dbReference type="Proteomes" id="UP000818029">
    <property type="component" value="Chromosome A10"/>
</dbReference>
<reference evidence="5" key="2">
    <citation type="submission" date="2025-08" db="UniProtKB">
        <authorList>
            <consortium name="RefSeq"/>
        </authorList>
    </citation>
    <scope>IDENTIFICATION</scope>
</reference>
<feature type="domain" description="CCHC-type" evidence="3">
    <location>
        <begin position="200"/>
        <end position="215"/>
    </location>
</feature>
<dbReference type="PANTHER" id="PTHR34482:SF36">
    <property type="entry name" value="RETROTRANSPOSON GAG DOMAIN-CONTAINING PROTEIN"/>
    <property type="match status" value="1"/>
</dbReference>
<organism evidence="4 5">
    <name type="scientific">Gossypium hirsutum</name>
    <name type="common">Upland cotton</name>
    <name type="synonym">Gossypium mexicanum</name>
    <dbReference type="NCBI Taxonomy" id="3635"/>
    <lineage>
        <taxon>Eukaryota</taxon>
        <taxon>Viridiplantae</taxon>
        <taxon>Streptophyta</taxon>
        <taxon>Embryophyta</taxon>
        <taxon>Tracheophyta</taxon>
        <taxon>Spermatophyta</taxon>
        <taxon>Magnoliopsida</taxon>
        <taxon>eudicotyledons</taxon>
        <taxon>Gunneridae</taxon>
        <taxon>Pentapetalae</taxon>
        <taxon>rosids</taxon>
        <taxon>malvids</taxon>
        <taxon>Malvales</taxon>
        <taxon>Malvaceae</taxon>
        <taxon>Malvoideae</taxon>
        <taxon>Gossypium</taxon>
    </lineage>
</organism>
<evidence type="ECO:0000313" key="5">
    <source>
        <dbReference type="RefSeq" id="XP_040934455.1"/>
    </source>
</evidence>
<evidence type="ECO:0000259" key="3">
    <source>
        <dbReference type="PROSITE" id="PS50158"/>
    </source>
</evidence>
<sequence length="234" mass="26945">MDDLDCTPEQKLKGVVPLLRDESNQWSLTVKEGTWEFFKTAFQGKYVGASYVDTQRREFLNLTQGDKSMTEYEAEFLRLSRYTRGMVATEYECCVHFEDGPKDSLRVLIAAQRKRDVSALVDKAKIAEDMKRSERQNREKERGRNRRDLEPSSLFLRPKKKPRANGLARVETPIAVTGPQPCADCGRRHQGDCWRRIGACFRCGSLEHRIRDCPQRPDQMQAIGMDTVQLLRGV</sequence>
<keyword evidence="1" id="KW-0479">Metal-binding</keyword>
<keyword evidence="1" id="KW-0863">Zinc-finger</keyword>
<dbReference type="SMART" id="SM00343">
    <property type="entry name" value="ZnF_C2HC"/>
    <property type="match status" value="1"/>
</dbReference>
<keyword evidence="4" id="KW-1185">Reference proteome</keyword>
<reference evidence="4" key="1">
    <citation type="journal article" date="2020" name="Nat. Genet.">
        <title>Genomic diversifications of five Gossypium allopolyploid species and their impact on cotton improvement.</title>
        <authorList>
            <person name="Chen Z.J."/>
            <person name="Sreedasyam A."/>
            <person name="Ando A."/>
            <person name="Song Q."/>
            <person name="De Santiago L.M."/>
            <person name="Hulse-Kemp A.M."/>
            <person name="Ding M."/>
            <person name="Ye W."/>
            <person name="Kirkbride R.C."/>
            <person name="Jenkins J."/>
            <person name="Plott C."/>
            <person name="Lovell J."/>
            <person name="Lin Y.M."/>
            <person name="Vaughn R."/>
            <person name="Liu B."/>
            <person name="Simpson S."/>
            <person name="Scheffler B.E."/>
            <person name="Wen L."/>
            <person name="Saski C.A."/>
            <person name="Grover C.E."/>
            <person name="Hu G."/>
            <person name="Conover J.L."/>
            <person name="Carlson J.W."/>
            <person name="Shu S."/>
            <person name="Boston L.B."/>
            <person name="Williams M."/>
            <person name="Peterson D.G."/>
            <person name="McGee K."/>
            <person name="Jones D.C."/>
            <person name="Wendel J.F."/>
            <person name="Stelly D.M."/>
            <person name="Grimwood J."/>
            <person name="Schmutz J."/>
        </authorList>
    </citation>
    <scope>NUCLEOTIDE SEQUENCE [LARGE SCALE GENOMIC DNA]</scope>
    <source>
        <strain evidence="4">cv. TM-1</strain>
    </source>
</reference>